<dbReference type="AlphaFoldDB" id="A0ABC8J4D0"/>
<evidence type="ECO:0000313" key="2">
    <source>
        <dbReference type="Proteomes" id="UP001642260"/>
    </source>
</evidence>
<accession>A0ABC8J4D0</accession>
<sequence length="115" mass="13245">MLSMFTVNGCLWFCYDVSVFHKLRFGNGCIAGGVKNKANTPRHEQLVTEGFKTTCDTREHSVREENKKKKKLCKLKYNLSQVPNHYHFSQAQIPFLSSSNTISAKFKYISLNYCI</sequence>
<keyword evidence="2" id="KW-1185">Reference proteome</keyword>
<evidence type="ECO:0000313" key="1">
    <source>
        <dbReference type="EMBL" id="CAH8306018.1"/>
    </source>
</evidence>
<dbReference type="Proteomes" id="UP001642260">
    <property type="component" value="Unassembled WGS sequence"/>
</dbReference>
<proteinExistence type="predicted"/>
<gene>
    <name evidence="1" type="ORF">ERUC_LOCUS4145</name>
</gene>
<protein>
    <submittedName>
        <fullName evidence="1">Uncharacterized protein</fullName>
    </submittedName>
</protein>
<dbReference type="EMBL" id="CAKOAT010063044">
    <property type="protein sequence ID" value="CAH8306018.1"/>
    <property type="molecule type" value="Genomic_DNA"/>
</dbReference>
<organism evidence="1 2">
    <name type="scientific">Eruca vesicaria subsp. sativa</name>
    <name type="common">Garden rocket</name>
    <name type="synonym">Eruca sativa</name>
    <dbReference type="NCBI Taxonomy" id="29727"/>
    <lineage>
        <taxon>Eukaryota</taxon>
        <taxon>Viridiplantae</taxon>
        <taxon>Streptophyta</taxon>
        <taxon>Embryophyta</taxon>
        <taxon>Tracheophyta</taxon>
        <taxon>Spermatophyta</taxon>
        <taxon>Magnoliopsida</taxon>
        <taxon>eudicotyledons</taxon>
        <taxon>Gunneridae</taxon>
        <taxon>Pentapetalae</taxon>
        <taxon>rosids</taxon>
        <taxon>malvids</taxon>
        <taxon>Brassicales</taxon>
        <taxon>Brassicaceae</taxon>
        <taxon>Brassiceae</taxon>
        <taxon>Eruca</taxon>
    </lineage>
</organism>
<comment type="caution">
    <text evidence="1">The sequence shown here is derived from an EMBL/GenBank/DDBJ whole genome shotgun (WGS) entry which is preliminary data.</text>
</comment>
<name>A0ABC8J4D0_ERUVS</name>
<reference evidence="1 2" key="1">
    <citation type="submission" date="2022-03" db="EMBL/GenBank/DDBJ databases">
        <authorList>
            <person name="Macdonald S."/>
            <person name="Ahmed S."/>
            <person name="Newling K."/>
        </authorList>
    </citation>
    <scope>NUCLEOTIDE SEQUENCE [LARGE SCALE GENOMIC DNA]</scope>
</reference>